<name>A0AAD8BB44_BIOPF</name>
<reference evidence="1" key="1">
    <citation type="journal article" date="2023" name="PLoS Negl. Trop. Dis.">
        <title>A genome sequence for Biomphalaria pfeifferi, the major vector snail for the human-infecting parasite Schistosoma mansoni.</title>
        <authorList>
            <person name="Bu L."/>
            <person name="Lu L."/>
            <person name="Laidemitt M.R."/>
            <person name="Zhang S.M."/>
            <person name="Mutuku M."/>
            <person name="Mkoji G."/>
            <person name="Steinauer M."/>
            <person name="Loker E.S."/>
        </authorList>
    </citation>
    <scope>NUCLEOTIDE SEQUENCE</scope>
    <source>
        <strain evidence="1">KasaAsao</strain>
    </source>
</reference>
<proteinExistence type="predicted"/>
<sequence length="94" mass="10626">MSASKESICGMAYLCNFNSSEEFIGRLFTKDGRQYSIQGHSHTCNDHEQEDSSEDDHHACCLDETCRMMSLEVANVSDKSDGFTLLHVVRACWK</sequence>
<accession>A0AAD8BB44</accession>
<evidence type="ECO:0000313" key="2">
    <source>
        <dbReference type="Proteomes" id="UP001233172"/>
    </source>
</evidence>
<organism evidence="1 2">
    <name type="scientific">Biomphalaria pfeifferi</name>
    <name type="common">Bloodfluke planorb</name>
    <name type="synonym">Freshwater snail</name>
    <dbReference type="NCBI Taxonomy" id="112525"/>
    <lineage>
        <taxon>Eukaryota</taxon>
        <taxon>Metazoa</taxon>
        <taxon>Spiralia</taxon>
        <taxon>Lophotrochozoa</taxon>
        <taxon>Mollusca</taxon>
        <taxon>Gastropoda</taxon>
        <taxon>Heterobranchia</taxon>
        <taxon>Euthyneura</taxon>
        <taxon>Panpulmonata</taxon>
        <taxon>Hygrophila</taxon>
        <taxon>Lymnaeoidea</taxon>
        <taxon>Planorbidae</taxon>
        <taxon>Biomphalaria</taxon>
    </lineage>
</organism>
<keyword evidence="2" id="KW-1185">Reference proteome</keyword>
<protein>
    <submittedName>
        <fullName evidence="1">Uncharacterized protein</fullName>
    </submittedName>
</protein>
<dbReference type="EMBL" id="JASAOG010000111">
    <property type="protein sequence ID" value="KAK0050738.1"/>
    <property type="molecule type" value="Genomic_DNA"/>
</dbReference>
<gene>
    <name evidence="1" type="ORF">Bpfe_019862</name>
</gene>
<dbReference type="Proteomes" id="UP001233172">
    <property type="component" value="Unassembled WGS sequence"/>
</dbReference>
<comment type="caution">
    <text evidence="1">The sequence shown here is derived from an EMBL/GenBank/DDBJ whole genome shotgun (WGS) entry which is preliminary data.</text>
</comment>
<dbReference type="AlphaFoldDB" id="A0AAD8BB44"/>
<evidence type="ECO:0000313" key="1">
    <source>
        <dbReference type="EMBL" id="KAK0050738.1"/>
    </source>
</evidence>
<reference evidence="1" key="2">
    <citation type="submission" date="2023-04" db="EMBL/GenBank/DDBJ databases">
        <authorList>
            <person name="Bu L."/>
            <person name="Lu L."/>
            <person name="Laidemitt M.R."/>
            <person name="Zhang S.M."/>
            <person name="Mutuku M."/>
            <person name="Mkoji G."/>
            <person name="Steinauer M."/>
            <person name="Loker E.S."/>
        </authorList>
    </citation>
    <scope>NUCLEOTIDE SEQUENCE</scope>
    <source>
        <strain evidence="1">KasaAsao</strain>
        <tissue evidence="1">Whole Snail</tissue>
    </source>
</reference>